<reference evidence="1" key="1">
    <citation type="submission" date="2023-07" db="EMBL/GenBank/DDBJ databases">
        <title>Chromosome-level Genome Assembly of Striped Snakehead (Channa striata).</title>
        <authorList>
            <person name="Liu H."/>
        </authorList>
    </citation>
    <scope>NUCLEOTIDE SEQUENCE</scope>
    <source>
        <strain evidence="1">Gz</strain>
        <tissue evidence="1">Muscle</tissue>
    </source>
</reference>
<name>A0AA88M359_CHASR</name>
<gene>
    <name evidence="1" type="ORF">Q5P01_018977</name>
</gene>
<sequence>MSMSKRGTQIQFPRFKFLTPPPSVTSWRSVSSYKSRILQYKPTRDRLSTVKGGKGAAAFTSLREGN</sequence>
<proteinExistence type="predicted"/>
<evidence type="ECO:0000313" key="1">
    <source>
        <dbReference type="EMBL" id="KAK2827943.1"/>
    </source>
</evidence>
<accession>A0AA88M359</accession>
<dbReference type="EMBL" id="JAUPFM010000015">
    <property type="protein sequence ID" value="KAK2827943.1"/>
    <property type="molecule type" value="Genomic_DNA"/>
</dbReference>
<comment type="caution">
    <text evidence="1">The sequence shown here is derived from an EMBL/GenBank/DDBJ whole genome shotgun (WGS) entry which is preliminary data.</text>
</comment>
<dbReference type="Proteomes" id="UP001187415">
    <property type="component" value="Unassembled WGS sequence"/>
</dbReference>
<evidence type="ECO:0000313" key="2">
    <source>
        <dbReference type="Proteomes" id="UP001187415"/>
    </source>
</evidence>
<organism evidence="1 2">
    <name type="scientific">Channa striata</name>
    <name type="common">Snakehead murrel</name>
    <name type="synonym">Ophicephalus striatus</name>
    <dbReference type="NCBI Taxonomy" id="64152"/>
    <lineage>
        <taxon>Eukaryota</taxon>
        <taxon>Metazoa</taxon>
        <taxon>Chordata</taxon>
        <taxon>Craniata</taxon>
        <taxon>Vertebrata</taxon>
        <taxon>Euteleostomi</taxon>
        <taxon>Actinopterygii</taxon>
        <taxon>Neopterygii</taxon>
        <taxon>Teleostei</taxon>
        <taxon>Neoteleostei</taxon>
        <taxon>Acanthomorphata</taxon>
        <taxon>Anabantaria</taxon>
        <taxon>Anabantiformes</taxon>
        <taxon>Channoidei</taxon>
        <taxon>Channidae</taxon>
        <taxon>Channa</taxon>
    </lineage>
</organism>
<dbReference type="AlphaFoldDB" id="A0AA88M359"/>
<protein>
    <submittedName>
        <fullName evidence="1">Uncharacterized protein</fullName>
    </submittedName>
</protein>
<keyword evidence="2" id="KW-1185">Reference proteome</keyword>